<accession>A0A4R7FRV3</accession>
<evidence type="ECO:0000313" key="2">
    <source>
        <dbReference type="EMBL" id="TDS80565.1"/>
    </source>
</evidence>
<dbReference type="OrthoDB" id="9796171at2"/>
<dbReference type="SUPFAM" id="SSF55729">
    <property type="entry name" value="Acyl-CoA N-acyltransferases (Nat)"/>
    <property type="match status" value="1"/>
</dbReference>
<dbReference type="InterPro" id="IPR000182">
    <property type="entry name" value="GNAT_dom"/>
</dbReference>
<dbReference type="Gene3D" id="3.40.630.30">
    <property type="match status" value="1"/>
</dbReference>
<comment type="caution">
    <text evidence="2">The sequence shown here is derived from an EMBL/GenBank/DDBJ whole genome shotgun (WGS) entry which is preliminary data.</text>
</comment>
<evidence type="ECO:0000313" key="3">
    <source>
        <dbReference type="Proteomes" id="UP000295344"/>
    </source>
</evidence>
<proteinExistence type="predicted"/>
<gene>
    <name evidence="2" type="ORF">CLV52_1131</name>
</gene>
<dbReference type="Pfam" id="PF13673">
    <property type="entry name" value="Acetyltransf_10"/>
    <property type="match status" value="1"/>
</dbReference>
<dbReference type="GO" id="GO:0016747">
    <property type="term" value="F:acyltransferase activity, transferring groups other than amino-acyl groups"/>
    <property type="evidence" value="ECO:0007669"/>
    <property type="project" value="InterPro"/>
</dbReference>
<dbReference type="AlphaFoldDB" id="A0A4R7FRV3"/>
<name>A0A4R7FRV3_9MICO</name>
<dbReference type="PROSITE" id="PS51186">
    <property type="entry name" value="GNAT"/>
    <property type="match status" value="1"/>
</dbReference>
<evidence type="ECO:0000259" key="1">
    <source>
        <dbReference type="PROSITE" id="PS51186"/>
    </source>
</evidence>
<feature type="domain" description="N-acetyltransferase" evidence="1">
    <location>
        <begin position="8"/>
        <end position="149"/>
    </location>
</feature>
<sequence>MPITLHRSPAADLDPVLLYRLLELRVAVFVVEQQAAYPDLDGRDVEPGAELLWAEEDGAVLSTARVLREPDALRIGRVATAPEARSRGVASALMRDAVARCGELDPALPVLLDAQEHLADWYARFGFVATDDHHVEDGIPHVTMRRDPDPSATPHP</sequence>
<dbReference type="InterPro" id="IPR016181">
    <property type="entry name" value="Acyl_CoA_acyltransferase"/>
</dbReference>
<reference evidence="2 3" key="1">
    <citation type="submission" date="2019-03" db="EMBL/GenBank/DDBJ databases">
        <title>Genomic Encyclopedia of Archaeal and Bacterial Type Strains, Phase II (KMG-II): from individual species to whole genera.</title>
        <authorList>
            <person name="Goeker M."/>
        </authorList>
    </citation>
    <scope>NUCLEOTIDE SEQUENCE [LARGE SCALE GENOMIC DNA]</scope>
    <source>
        <strain evidence="2 3">DSM 24782</strain>
    </source>
</reference>
<protein>
    <submittedName>
        <fullName evidence="2">ElaA protein</fullName>
    </submittedName>
</protein>
<dbReference type="Proteomes" id="UP000295344">
    <property type="component" value="Unassembled WGS sequence"/>
</dbReference>
<organism evidence="2 3">
    <name type="scientific">Amnibacterium kyonggiense</name>
    <dbReference type="NCBI Taxonomy" id="595671"/>
    <lineage>
        <taxon>Bacteria</taxon>
        <taxon>Bacillati</taxon>
        <taxon>Actinomycetota</taxon>
        <taxon>Actinomycetes</taxon>
        <taxon>Micrococcales</taxon>
        <taxon>Microbacteriaceae</taxon>
        <taxon>Amnibacterium</taxon>
    </lineage>
</organism>
<dbReference type="EMBL" id="SOAM01000001">
    <property type="protein sequence ID" value="TDS80565.1"/>
    <property type="molecule type" value="Genomic_DNA"/>
</dbReference>
<keyword evidence="3" id="KW-1185">Reference proteome</keyword>
<dbReference type="RefSeq" id="WP_133765270.1">
    <property type="nucleotide sequence ID" value="NZ_BAAARP010000001.1"/>
</dbReference>
<dbReference type="CDD" id="cd04301">
    <property type="entry name" value="NAT_SF"/>
    <property type="match status" value="1"/>
</dbReference>